<reference evidence="1" key="1">
    <citation type="journal article" date="2021" name="Genome Biol. Evol.">
        <title>A High-Quality Reference Genome for a Parasitic Bivalve with Doubly Uniparental Inheritance (Bivalvia: Unionida).</title>
        <authorList>
            <person name="Smith C.H."/>
        </authorList>
    </citation>
    <scope>NUCLEOTIDE SEQUENCE</scope>
    <source>
        <strain evidence="1">CHS0354</strain>
    </source>
</reference>
<dbReference type="AlphaFoldDB" id="A0AAE0VPH3"/>
<proteinExistence type="predicted"/>
<comment type="caution">
    <text evidence="1">The sequence shown here is derived from an EMBL/GenBank/DDBJ whole genome shotgun (WGS) entry which is preliminary data.</text>
</comment>
<reference evidence="1" key="3">
    <citation type="submission" date="2023-05" db="EMBL/GenBank/DDBJ databases">
        <authorList>
            <person name="Smith C.H."/>
        </authorList>
    </citation>
    <scope>NUCLEOTIDE SEQUENCE</scope>
    <source>
        <strain evidence="1">CHS0354</strain>
        <tissue evidence="1">Mantle</tissue>
    </source>
</reference>
<evidence type="ECO:0000313" key="1">
    <source>
        <dbReference type="EMBL" id="KAK3584387.1"/>
    </source>
</evidence>
<sequence length="84" mass="9307">MAELILTSLSGAPTLLLNIIAHEVFAKLLLLNTSEWRVLGAKLQDIILRNEINRASRGSEWCSSTLRCSKPDCTQTAIPQDRSI</sequence>
<accession>A0AAE0VPH3</accession>
<protein>
    <submittedName>
        <fullName evidence="1">Uncharacterized protein</fullName>
    </submittedName>
</protein>
<dbReference type="EMBL" id="JAEAOA010000164">
    <property type="protein sequence ID" value="KAK3584387.1"/>
    <property type="molecule type" value="Genomic_DNA"/>
</dbReference>
<reference evidence="1" key="2">
    <citation type="journal article" date="2021" name="Genome Biol. Evol.">
        <title>Developing a high-quality reference genome for a parasitic bivalve with doubly uniparental inheritance (Bivalvia: Unionida).</title>
        <authorList>
            <person name="Smith C.H."/>
        </authorList>
    </citation>
    <scope>NUCLEOTIDE SEQUENCE</scope>
    <source>
        <strain evidence="1">CHS0354</strain>
        <tissue evidence="1">Mantle</tissue>
    </source>
</reference>
<name>A0AAE0VPH3_9BIVA</name>
<keyword evidence="2" id="KW-1185">Reference proteome</keyword>
<gene>
    <name evidence="1" type="ORF">CHS0354_001722</name>
</gene>
<dbReference type="Proteomes" id="UP001195483">
    <property type="component" value="Unassembled WGS sequence"/>
</dbReference>
<organism evidence="1 2">
    <name type="scientific">Potamilus streckersoni</name>
    <dbReference type="NCBI Taxonomy" id="2493646"/>
    <lineage>
        <taxon>Eukaryota</taxon>
        <taxon>Metazoa</taxon>
        <taxon>Spiralia</taxon>
        <taxon>Lophotrochozoa</taxon>
        <taxon>Mollusca</taxon>
        <taxon>Bivalvia</taxon>
        <taxon>Autobranchia</taxon>
        <taxon>Heteroconchia</taxon>
        <taxon>Palaeoheterodonta</taxon>
        <taxon>Unionida</taxon>
        <taxon>Unionoidea</taxon>
        <taxon>Unionidae</taxon>
        <taxon>Ambleminae</taxon>
        <taxon>Lampsilini</taxon>
        <taxon>Potamilus</taxon>
    </lineage>
</organism>
<evidence type="ECO:0000313" key="2">
    <source>
        <dbReference type="Proteomes" id="UP001195483"/>
    </source>
</evidence>